<gene>
    <name evidence="2" type="ORF">METZ01_LOCUS199160</name>
</gene>
<dbReference type="AlphaFoldDB" id="A0A382E694"/>
<keyword evidence="1" id="KW-1133">Transmembrane helix</keyword>
<feature type="non-terminal residue" evidence="2">
    <location>
        <position position="49"/>
    </location>
</feature>
<feature type="transmembrane region" description="Helical" evidence="1">
    <location>
        <begin position="29"/>
        <end position="48"/>
    </location>
</feature>
<reference evidence="2" key="1">
    <citation type="submission" date="2018-05" db="EMBL/GenBank/DDBJ databases">
        <authorList>
            <person name="Lanie J.A."/>
            <person name="Ng W.-L."/>
            <person name="Kazmierczak K.M."/>
            <person name="Andrzejewski T.M."/>
            <person name="Davidsen T.M."/>
            <person name="Wayne K.J."/>
            <person name="Tettelin H."/>
            <person name="Glass J.I."/>
            <person name="Rusch D."/>
            <person name="Podicherti R."/>
            <person name="Tsui H.-C.T."/>
            <person name="Winkler M.E."/>
        </authorList>
    </citation>
    <scope>NUCLEOTIDE SEQUENCE</scope>
</reference>
<organism evidence="2">
    <name type="scientific">marine metagenome</name>
    <dbReference type="NCBI Taxonomy" id="408172"/>
    <lineage>
        <taxon>unclassified sequences</taxon>
        <taxon>metagenomes</taxon>
        <taxon>ecological metagenomes</taxon>
    </lineage>
</organism>
<name>A0A382E694_9ZZZZ</name>
<keyword evidence="1" id="KW-0812">Transmembrane</keyword>
<evidence type="ECO:0000256" key="1">
    <source>
        <dbReference type="SAM" id="Phobius"/>
    </source>
</evidence>
<proteinExistence type="predicted"/>
<evidence type="ECO:0000313" key="2">
    <source>
        <dbReference type="EMBL" id="SVB46306.1"/>
    </source>
</evidence>
<sequence>MLAVEMLIGALLIIRLILNQTNPKWRTAIIVSVPILVVLISFEILEVVL</sequence>
<keyword evidence="1" id="KW-0472">Membrane</keyword>
<accession>A0A382E694</accession>
<protein>
    <submittedName>
        <fullName evidence="2">Uncharacterized protein</fullName>
    </submittedName>
</protein>
<dbReference type="EMBL" id="UINC01042962">
    <property type="protein sequence ID" value="SVB46306.1"/>
    <property type="molecule type" value="Genomic_DNA"/>
</dbReference>